<accession>A0A8D8ATQ9</accession>
<proteinExistence type="predicted"/>
<organism evidence="1">
    <name type="scientific">Culex pipiens</name>
    <name type="common">House mosquito</name>
    <dbReference type="NCBI Taxonomy" id="7175"/>
    <lineage>
        <taxon>Eukaryota</taxon>
        <taxon>Metazoa</taxon>
        <taxon>Ecdysozoa</taxon>
        <taxon>Arthropoda</taxon>
        <taxon>Hexapoda</taxon>
        <taxon>Insecta</taxon>
        <taxon>Pterygota</taxon>
        <taxon>Neoptera</taxon>
        <taxon>Endopterygota</taxon>
        <taxon>Diptera</taxon>
        <taxon>Nematocera</taxon>
        <taxon>Culicoidea</taxon>
        <taxon>Culicidae</taxon>
        <taxon>Culicinae</taxon>
        <taxon>Culicini</taxon>
        <taxon>Culex</taxon>
        <taxon>Culex</taxon>
    </lineage>
</organism>
<dbReference type="AlphaFoldDB" id="A0A8D8ATQ9"/>
<sequence>MTAYGSALAPFVSSRMWSKKLTFNASRVFSYTSGSAFSSSVSSALVTNAWNHCSIEASSSRVVNSSTIARNGSNRSGCWSLSANDRACSFPRVLTTNRKCSSPCSLCRSNISKPSCFRSAMKMASSYSRTHVFKHRGTW</sequence>
<evidence type="ECO:0000313" key="1">
    <source>
        <dbReference type="EMBL" id="CAG6463336.1"/>
    </source>
</evidence>
<dbReference type="EMBL" id="HBUE01047798">
    <property type="protein sequence ID" value="CAG6463336.1"/>
    <property type="molecule type" value="Transcribed_RNA"/>
</dbReference>
<protein>
    <submittedName>
        <fullName evidence="1">(northern house mosquito) hypothetical protein</fullName>
    </submittedName>
</protein>
<reference evidence="1" key="1">
    <citation type="submission" date="2021-05" db="EMBL/GenBank/DDBJ databases">
        <authorList>
            <person name="Alioto T."/>
            <person name="Alioto T."/>
            <person name="Gomez Garrido J."/>
        </authorList>
    </citation>
    <scope>NUCLEOTIDE SEQUENCE</scope>
</reference>
<name>A0A8D8ATQ9_CULPI</name>